<evidence type="ECO:0000313" key="1">
    <source>
        <dbReference type="EMBL" id="RNL63247.1"/>
    </source>
</evidence>
<dbReference type="NCBIfam" id="TIGR01686">
    <property type="entry name" value="FkbH"/>
    <property type="match status" value="1"/>
</dbReference>
<organism evidence="1 2">
    <name type="scientific">Nocardioides marmoriginsengisoli</name>
    <dbReference type="NCBI Taxonomy" id="661483"/>
    <lineage>
        <taxon>Bacteria</taxon>
        <taxon>Bacillati</taxon>
        <taxon>Actinomycetota</taxon>
        <taxon>Actinomycetes</taxon>
        <taxon>Propionibacteriales</taxon>
        <taxon>Nocardioidaceae</taxon>
        <taxon>Nocardioides</taxon>
    </lineage>
</organism>
<dbReference type="Gene3D" id="3.40.50.1000">
    <property type="entry name" value="HAD superfamily/HAD-like"/>
    <property type="match status" value="1"/>
</dbReference>
<dbReference type="OrthoDB" id="323926at2"/>
<protein>
    <submittedName>
        <fullName evidence="1">HAD-IIIC family phosphatase</fullName>
    </submittedName>
</protein>
<comment type="caution">
    <text evidence="1">The sequence shown here is derived from an EMBL/GenBank/DDBJ whole genome shotgun (WGS) entry which is preliminary data.</text>
</comment>
<reference evidence="1 2" key="1">
    <citation type="submission" date="2018-11" db="EMBL/GenBank/DDBJ databases">
        <authorList>
            <person name="Li F."/>
        </authorList>
    </citation>
    <scope>NUCLEOTIDE SEQUENCE [LARGE SCALE GENOMIC DNA]</scope>
    <source>
        <strain evidence="1 2">Gsoil 097</strain>
    </source>
</reference>
<dbReference type="InterPro" id="IPR010037">
    <property type="entry name" value="FkbH_domain"/>
</dbReference>
<dbReference type="Gene3D" id="3.40.630.30">
    <property type="match status" value="1"/>
</dbReference>
<dbReference type="Proteomes" id="UP000267128">
    <property type="component" value="Unassembled WGS sequence"/>
</dbReference>
<evidence type="ECO:0000313" key="2">
    <source>
        <dbReference type="Proteomes" id="UP000267128"/>
    </source>
</evidence>
<dbReference type="InterPro" id="IPR010033">
    <property type="entry name" value="HAD_SF_ppase_IIIC"/>
</dbReference>
<dbReference type="InterPro" id="IPR023214">
    <property type="entry name" value="HAD_sf"/>
</dbReference>
<accession>A0A3N0CIE4</accession>
<dbReference type="EMBL" id="RJSE01000007">
    <property type="protein sequence ID" value="RNL63247.1"/>
    <property type="molecule type" value="Genomic_DNA"/>
</dbReference>
<gene>
    <name evidence="1" type="ORF">EFK50_16275</name>
</gene>
<dbReference type="NCBIfam" id="TIGR01681">
    <property type="entry name" value="HAD-SF-IIIC"/>
    <property type="match status" value="1"/>
</dbReference>
<sequence>MTVTDPSTVVGLTASFTPQPLVRPLRAALESALESVLGDSATAEVLVADFNQVHQTLLDPASSFEKPLDRLLVLWRIEDVFSAAVTIWVIESGDASALVADVRQLGALVAQAAAAGVPVVATIPPVPEFSWLDPLDTRTSVRLTVLHGQLVAAFVDGIGQAPVTLVDLAALQRQHGSARAHDTRNDLMYHQPYTSEFAKVLGTLLGEALAQLGRPTPKVLAVDADNTLWGGIVGEDGADGILIGDSFPGNGFRALQQGLAYQAANGALLAMVSKNNEQDVEEVFDNRSGDMVLGRSSFAAKRVDWNSKADNIAAIAAELNLGIDSFVFIDDNDVELDEVRQRLSGVEVVKVTDEASEIAELTAGFKAFRFARVSQEDRERTAMMQIEADRKSAASGALSHEDFLRSLELTVRVFEPTEAHVGRVAQLINKTNQFNLTTIRRDEAEVAALVADGTHRVYAAEVSDRFGGYGLVAVAIVETGAERWDVDTFLMSCRVLRRGVEDAILACIAEDAAAVGATALRGRYVPSAKNVQVADFYTERGFSSSGEGQYDAVLPIAPAADHVTVLRDA</sequence>
<dbReference type="InterPro" id="IPR036514">
    <property type="entry name" value="SGNH_hydro_sf"/>
</dbReference>
<proteinExistence type="predicted"/>
<dbReference type="InterPro" id="IPR036412">
    <property type="entry name" value="HAD-like_sf"/>
</dbReference>
<dbReference type="Gene3D" id="3.40.50.1110">
    <property type="entry name" value="SGNH hydrolase"/>
    <property type="match status" value="1"/>
</dbReference>
<name>A0A3N0CIE4_9ACTN</name>
<keyword evidence="2" id="KW-1185">Reference proteome</keyword>
<dbReference type="AlphaFoldDB" id="A0A3N0CIE4"/>
<dbReference type="SUPFAM" id="SSF56784">
    <property type="entry name" value="HAD-like"/>
    <property type="match status" value="1"/>
</dbReference>